<dbReference type="CDD" id="cd06261">
    <property type="entry name" value="TM_PBP2"/>
    <property type="match status" value="1"/>
</dbReference>
<sequence>MSAGQTNATDALFDEAEGGSSSRRSPTMRRFLRHRLAVFGLFVIVFLVAACAIGPSIIAYDPLQLDMRHRFQAPFAGPHLFGSDELGRDQLARLLAAGRISLAIGLAAMLLSVVVGTCVGLIAGFHGGAVGTVLMRIVDAILCFPSIFLLLTLAALIDPSVVTITLIVALTAWMEVARIVYGQIRALRELDFVAAAVTSGSTGTRIMFRELLPNAMGPIIVAATLIVARAILLESYVSYLGYGIQPPVPSWGNMLEKAQQYLTTAPWLAILPGLMITLTVASFNFVGDGLRDALDPRSDLQ</sequence>
<dbReference type="PROSITE" id="PS50928">
    <property type="entry name" value="ABC_TM1"/>
    <property type="match status" value="1"/>
</dbReference>
<evidence type="ECO:0000256" key="4">
    <source>
        <dbReference type="ARBA" id="ARBA00022692"/>
    </source>
</evidence>
<keyword evidence="6" id="KW-0653">Protein transport</keyword>
<keyword evidence="8 9" id="KW-0472">Membrane</keyword>
<dbReference type="InterPro" id="IPR000515">
    <property type="entry name" value="MetI-like"/>
</dbReference>
<reference evidence="12" key="1">
    <citation type="submission" date="2020-01" db="EMBL/GenBank/DDBJ databases">
        <authorList>
            <person name="Rat A."/>
        </authorList>
    </citation>
    <scope>NUCLEOTIDE SEQUENCE</scope>
    <source>
        <strain evidence="12">LMG 31228</strain>
    </source>
</reference>
<evidence type="ECO:0000256" key="6">
    <source>
        <dbReference type="ARBA" id="ARBA00022927"/>
    </source>
</evidence>
<feature type="transmembrane region" description="Helical" evidence="9">
    <location>
        <begin position="137"/>
        <end position="157"/>
    </location>
</feature>
<proteinExistence type="inferred from homology"/>
<evidence type="ECO:0000256" key="7">
    <source>
        <dbReference type="ARBA" id="ARBA00022989"/>
    </source>
</evidence>
<feature type="transmembrane region" description="Helical" evidence="9">
    <location>
        <begin position="100"/>
        <end position="125"/>
    </location>
</feature>
<evidence type="ECO:0000259" key="11">
    <source>
        <dbReference type="PROSITE" id="PS50928"/>
    </source>
</evidence>
<keyword evidence="7 9" id="KW-1133">Transmembrane helix</keyword>
<evidence type="ECO:0000313" key="13">
    <source>
        <dbReference type="Proteomes" id="UP001138709"/>
    </source>
</evidence>
<dbReference type="PANTHER" id="PTHR43386:SF1">
    <property type="entry name" value="D,D-DIPEPTIDE TRANSPORT SYSTEM PERMEASE PROTEIN DDPC-RELATED"/>
    <property type="match status" value="1"/>
</dbReference>
<dbReference type="RefSeq" id="WP_211848353.1">
    <property type="nucleotide sequence ID" value="NZ_JAAEDL010000023.1"/>
</dbReference>
<dbReference type="PANTHER" id="PTHR43386">
    <property type="entry name" value="OLIGOPEPTIDE TRANSPORT SYSTEM PERMEASE PROTEIN APPC"/>
    <property type="match status" value="1"/>
</dbReference>
<reference evidence="12" key="2">
    <citation type="journal article" date="2021" name="Syst. Appl. Microbiol.">
        <title>Roseomonas hellenica sp. nov., isolated from roots of wild-growing Alkanna tinctoria.</title>
        <authorList>
            <person name="Rat A."/>
            <person name="Naranjo H.D."/>
            <person name="Lebbe L."/>
            <person name="Cnockaert M."/>
            <person name="Krigas N."/>
            <person name="Grigoriadou K."/>
            <person name="Maloupa E."/>
            <person name="Willems A."/>
        </authorList>
    </citation>
    <scope>NUCLEOTIDE SEQUENCE</scope>
    <source>
        <strain evidence="12">LMG 31228</strain>
    </source>
</reference>
<organism evidence="12 13">
    <name type="scientific">Neoroseomonas eburnea</name>
    <dbReference type="NCBI Taxonomy" id="1346889"/>
    <lineage>
        <taxon>Bacteria</taxon>
        <taxon>Pseudomonadati</taxon>
        <taxon>Pseudomonadota</taxon>
        <taxon>Alphaproteobacteria</taxon>
        <taxon>Acetobacterales</taxon>
        <taxon>Acetobacteraceae</taxon>
        <taxon>Neoroseomonas</taxon>
    </lineage>
</organism>
<keyword evidence="2 9" id="KW-0813">Transport</keyword>
<dbReference type="GO" id="GO:0015031">
    <property type="term" value="P:protein transport"/>
    <property type="evidence" value="ECO:0007669"/>
    <property type="project" value="UniProtKB-KW"/>
</dbReference>
<keyword evidence="13" id="KW-1185">Reference proteome</keyword>
<evidence type="ECO:0000256" key="2">
    <source>
        <dbReference type="ARBA" id="ARBA00022448"/>
    </source>
</evidence>
<feature type="domain" description="ABC transmembrane type-1" evidence="11">
    <location>
        <begin position="98"/>
        <end position="287"/>
    </location>
</feature>
<dbReference type="SUPFAM" id="SSF161098">
    <property type="entry name" value="MetI-like"/>
    <property type="match status" value="1"/>
</dbReference>
<dbReference type="GO" id="GO:0055085">
    <property type="term" value="P:transmembrane transport"/>
    <property type="evidence" value="ECO:0007669"/>
    <property type="project" value="InterPro"/>
</dbReference>
<protein>
    <submittedName>
        <fullName evidence="12">ABC transporter permease</fullName>
    </submittedName>
</protein>
<dbReference type="AlphaFoldDB" id="A0A9X9XGI0"/>
<feature type="transmembrane region" description="Helical" evidence="9">
    <location>
        <begin position="36"/>
        <end position="60"/>
    </location>
</feature>
<evidence type="ECO:0000256" key="8">
    <source>
        <dbReference type="ARBA" id="ARBA00023136"/>
    </source>
</evidence>
<gene>
    <name evidence="12" type="ORF">GXW74_20150</name>
</gene>
<evidence type="ECO:0000256" key="9">
    <source>
        <dbReference type="RuleBase" id="RU363032"/>
    </source>
</evidence>
<dbReference type="Gene3D" id="1.10.3720.10">
    <property type="entry name" value="MetI-like"/>
    <property type="match status" value="1"/>
</dbReference>
<dbReference type="GO" id="GO:0015833">
    <property type="term" value="P:peptide transport"/>
    <property type="evidence" value="ECO:0007669"/>
    <property type="project" value="UniProtKB-KW"/>
</dbReference>
<dbReference type="InterPro" id="IPR035906">
    <property type="entry name" value="MetI-like_sf"/>
</dbReference>
<feature type="transmembrane region" description="Helical" evidence="9">
    <location>
        <begin position="265"/>
        <end position="287"/>
    </location>
</feature>
<dbReference type="Proteomes" id="UP001138709">
    <property type="component" value="Unassembled WGS sequence"/>
</dbReference>
<feature type="transmembrane region" description="Helical" evidence="9">
    <location>
        <begin position="163"/>
        <end position="181"/>
    </location>
</feature>
<accession>A0A9X9XGI0</accession>
<comment type="caution">
    <text evidence="12">The sequence shown here is derived from an EMBL/GenBank/DDBJ whole genome shotgun (WGS) entry which is preliminary data.</text>
</comment>
<comment type="similarity">
    <text evidence="9">Belongs to the binding-protein-dependent transport system permease family.</text>
</comment>
<evidence type="ECO:0000256" key="5">
    <source>
        <dbReference type="ARBA" id="ARBA00022856"/>
    </source>
</evidence>
<name>A0A9X9XGI0_9PROT</name>
<keyword evidence="5" id="KW-0571">Peptide transport</keyword>
<feature type="transmembrane region" description="Helical" evidence="9">
    <location>
        <begin position="211"/>
        <end position="232"/>
    </location>
</feature>
<dbReference type="GO" id="GO:0005886">
    <property type="term" value="C:plasma membrane"/>
    <property type="evidence" value="ECO:0007669"/>
    <property type="project" value="UniProtKB-SubCell"/>
</dbReference>
<feature type="region of interest" description="Disordered" evidence="10">
    <location>
        <begin position="1"/>
        <end position="25"/>
    </location>
</feature>
<evidence type="ECO:0000256" key="3">
    <source>
        <dbReference type="ARBA" id="ARBA00022475"/>
    </source>
</evidence>
<dbReference type="Pfam" id="PF12911">
    <property type="entry name" value="OppC_N"/>
    <property type="match status" value="1"/>
</dbReference>
<dbReference type="InterPro" id="IPR050366">
    <property type="entry name" value="BP-dependent_transpt_permease"/>
</dbReference>
<dbReference type="EMBL" id="JAAEDL010000023">
    <property type="protein sequence ID" value="MBR0682816.1"/>
    <property type="molecule type" value="Genomic_DNA"/>
</dbReference>
<dbReference type="InterPro" id="IPR025966">
    <property type="entry name" value="OppC_N"/>
</dbReference>
<evidence type="ECO:0000313" key="12">
    <source>
        <dbReference type="EMBL" id="MBR0682816.1"/>
    </source>
</evidence>
<keyword evidence="3" id="KW-1003">Cell membrane</keyword>
<keyword evidence="4 9" id="KW-0812">Transmembrane</keyword>
<comment type="subcellular location">
    <subcellularLocation>
        <location evidence="1 9">Cell membrane</location>
        <topology evidence="1 9">Multi-pass membrane protein</topology>
    </subcellularLocation>
</comment>
<evidence type="ECO:0000256" key="10">
    <source>
        <dbReference type="SAM" id="MobiDB-lite"/>
    </source>
</evidence>
<evidence type="ECO:0000256" key="1">
    <source>
        <dbReference type="ARBA" id="ARBA00004651"/>
    </source>
</evidence>
<dbReference type="Pfam" id="PF00528">
    <property type="entry name" value="BPD_transp_1"/>
    <property type="match status" value="1"/>
</dbReference>